<name>K0AVR8_GOTA9</name>
<dbReference type="HOGENOM" id="CLU_1793165_0_0_9"/>
<dbReference type="STRING" id="1128398.Curi_c02890"/>
<sequence>MKDAGIEVAKAAIKIAMSTRGEEVELIKEFKKQNILGAGVDIGGDLVASIPKIIERAVVASRRSGVTKECFVHDGAVAGATREAIIQVSSKTIGLNIGGKIGIARCKGHLTVCIFLSVGLLHLDEVVVGIGHRSISDN</sequence>
<protein>
    <submittedName>
        <fullName evidence="1">HutP superfamily protein</fullName>
    </submittedName>
</protein>
<dbReference type="Proteomes" id="UP000006094">
    <property type="component" value="Chromosome"/>
</dbReference>
<dbReference type="RefSeq" id="WP_014966506.1">
    <property type="nucleotide sequence ID" value="NC_018664.1"/>
</dbReference>
<dbReference type="Pfam" id="PF09021">
    <property type="entry name" value="HutP"/>
    <property type="match status" value="1"/>
</dbReference>
<accession>K0AVR8</accession>
<dbReference type="EMBL" id="CP003326">
    <property type="protein sequence ID" value="AFS77369.1"/>
    <property type="molecule type" value="Genomic_DNA"/>
</dbReference>
<evidence type="ECO:0000313" key="2">
    <source>
        <dbReference type="Proteomes" id="UP000006094"/>
    </source>
</evidence>
<dbReference type="eggNOG" id="ENOG502ZZGD">
    <property type="taxonomic scope" value="Bacteria"/>
</dbReference>
<dbReference type="InterPro" id="IPR015111">
    <property type="entry name" value="Regulatory_HutP"/>
</dbReference>
<dbReference type="KEGG" id="cad:Curi_c02890"/>
<dbReference type="CDD" id="cd11640">
    <property type="entry name" value="HutP"/>
    <property type="match status" value="1"/>
</dbReference>
<reference evidence="1 2" key="1">
    <citation type="journal article" date="2012" name="PLoS ONE">
        <title>The purine-utilizing bacterium Clostridium acidurici 9a: a genome-guided metabolic reconsideration.</title>
        <authorList>
            <person name="Hartwich K."/>
            <person name="Poehlein A."/>
            <person name="Daniel R."/>
        </authorList>
    </citation>
    <scope>NUCLEOTIDE SEQUENCE [LARGE SCALE GENOMIC DNA]</scope>
    <source>
        <strain evidence="2">ATCC 7906 / DSM 604 / BCRC 14475 / CIP 104303 / KCTC 5404 / NCIMB 10678 / 9a</strain>
    </source>
</reference>
<organism evidence="1 2">
    <name type="scientific">Gottschalkia acidurici (strain ATCC 7906 / DSM 604 / BCRC 14475 / CIP 104303 / KCTC 5404 / NCIMB 10678 / 9a)</name>
    <name type="common">Clostridium acidurici</name>
    <dbReference type="NCBI Taxonomy" id="1128398"/>
    <lineage>
        <taxon>Bacteria</taxon>
        <taxon>Bacillati</taxon>
        <taxon>Bacillota</taxon>
        <taxon>Tissierellia</taxon>
        <taxon>Tissierellales</taxon>
        <taxon>Gottschalkiaceae</taxon>
        <taxon>Gottschalkia</taxon>
    </lineage>
</organism>
<proteinExistence type="predicted"/>
<gene>
    <name evidence="1" type="ordered locus">Curi_c02890</name>
</gene>
<dbReference type="PATRIC" id="fig|1128398.3.peg.299"/>
<dbReference type="OrthoDB" id="1629373at2"/>
<keyword evidence="2" id="KW-1185">Reference proteome</keyword>
<evidence type="ECO:0000313" key="1">
    <source>
        <dbReference type="EMBL" id="AFS77369.1"/>
    </source>
</evidence>
<dbReference type="AlphaFoldDB" id="K0AVR8"/>